<dbReference type="EMBL" id="JAGGKT010000004">
    <property type="protein sequence ID" value="MBP1931799.1"/>
    <property type="molecule type" value="Genomic_DNA"/>
</dbReference>
<sequence length="308" mass="35464">MVFDPNHDDKVEVSREMIAWAEIKDSQKTKKVLYAQAIGVETIPVNGNPQECLKLNYDGIYGYLPKKLIDDYDFKGIQHFLGKVFEFVVEHVDLETHLFVANRIQALEILAKKFWKTAKTGQVYNAFVRGVSPFNLYLIIEGVETTLFRDEFSYSYIDDLREEIEIGDVLDVQITKLVKPGQSYKKKTDNGEIDAIAGENGYLEVSHRILKEDPWKNITNYREKATYLGTIRKVHLDHGLFIDLEPGLTVRTNFPPNSNGIMFKKGEQVSVKLITIDVQNRRIKALVFTPKQTKRSNQRPVHMRGLVR</sequence>
<dbReference type="Gene3D" id="2.40.50.140">
    <property type="entry name" value="Nucleic acid-binding proteins"/>
    <property type="match status" value="1"/>
</dbReference>
<dbReference type="InterPro" id="IPR003029">
    <property type="entry name" value="S1_domain"/>
</dbReference>
<dbReference type="GO" id="GO:0005840">
    <property type="term" value="C:ribosome"/>
    <property type="evidence" value="ECO:0007669"/>
    <property type="project" value="UniProtKB-KW"/>
</dbReference>
<dbReference type="Proteomes" id="UP001519343">
    <property type="component" value="Unassembled WGS sequence"/>
</dbReference>
<reference evidence="2 3" key="1">
    <citation type="submission" date="2021-03" db="EMBL/GenBank/DDBJ databases">
        <title>Genomic Encyclopedia of Type Strains, Phase IV (KMG-IV): sequencing the most valuable type-strain genomes for metagenomic binning, comparative biology and taxonomic classification.</title>
        <authorList>
            <person name="Goeker M."/>
        </authorList>
    </citation>
    <scope>NUCLEOTIDE SEQUENCE [LARGE SCALE GENOMIC DNA]</scope>
    <source>
        <strain evidence="2 3">DSM 24738</strain>
    </source>
</reference>
<organism evidence="2 3">
    <name type="scientific">Ammoniphilus resinae</name>
    <dbReference type="NCBI Taxonomy" id="861532"/>
    <lineage>
        <taxon>Bacteria</taxon>
        <taxon>Bacillati</taxon>
        <taxon>Bacillota</taxon>
        <taxon>Bacilli</taxon>
        <taxon>Bacillales</taxon>
        <taxon>Paenibacillaceae</taxon>
        <taxon>Aneurinibacillus group</taxon>
        <taxon>Ammoniphilus</taxon>
    </lineage>
</organism>
<gene>
    <name evidence="2" type="ORF">J2Z37_001800</name>
</gene>
<protein>
    <submittedName>
        <fullName evidence="2">Small subunit ribosomal protein S1</fullName>
    </submittedName>
</protein>
<proteinExistence type="predicted"/>
<keyword evidence="2" id="KW-0689">Ribosomal protein</keyword>
<keyword evidence="2" id="KW-0687">Ribonucleoprotein</keyword>
<accession>A0ABS4GNF0</accession>
<evidence type="ECO:0000259" key="1">
    <source>
        <dbReference type="SMART" id="SM00316"/>
    </source>
</evidence>
<evidence type="ECO:0000313" key="2">
    <source>
        <dbReference type="EMBL" id="MBP1931799.1"/>
    </source>
</evidence>
<feature type="domain" description="S1 motif" evidence="1">
    <location>
        <begin position="119"/>
        <end position="208"/>
    </location>
</feature>
<comment type="caution">
    <text evidence="2">The sequence shown here is derived from an EMBL/GenBank/DDBJ whole genome shotgun (WGS) entry which is preliminary data.</text>
</comment>
<dbReference type="SUPFAM" id="SSF50249">
    <property type="entry name" value="Nucleic acid-binding proteins"/>
    <property type="match status" value="2"/>
</dbReference>
<evidence type="ECO:0000313" key="3">
    <source>
        <dbReference type="Proteomes" id="UP001519343"/>
    </source>
</evidence>
<keyword evidence="3" id="KW-1185">Reference proteome</keyword>
<feature type="domain" description="S1 motif" evidence="1">
    <location>
        <begin position="222"/>
        <end position="288"/>
    </location>
</feature>
<dbReference type="SMART" id="SM00316">
    <property type="entry name" value="S1"/>
    <property type="match status" value="2"/>
</dbReference>
<dbReference type="InterPro" id="IPR012340">
    <property type="entry name" value="NA-bd_OB-fold"/>
</dbReference>
<name>A0ABS4GNF0_9BACL</name>
<dbReference type="RefSeq" id="WP_209809886.1">
    <property type="nucleotide sequence ID" value="NZ_JAGGKT010000004.1"/>
</dbReference>